<gene>
    <name evidence="10" type="ORF">SAMN02910265_00229</name>
</gene>
<dbReference type="Pfam" id="PF00005">
    <property type="entry name" value="ABC_tran"/>
    <property type="match status" value="1"/>
</dbReference>
<dbReference type="AlphaFoldDB" id="A0A1H6HW64"/>
<feature type="transmembrane region" description="Helical" evidence="7">
    <location>
        <begin position="68"/>
        <end position="85"/>
    </location>
</feature>
<name>A0A1H6HW64_RUMFL</name>
<protein>
    <submittedName>
        <fullName evidence="10">ABC-type multidrug transport system, ATPase and permease component</fullName>
    </submittedName>
</protein>
<feature type="domain" description="ABC transmembrane type-1" evidence="9">
    <location>
        <begin position="29"/>
        <end position="310"/>
    </location>
</feature>
<evidence type="ECO:0000256" key="7">
    <source>
        <dbReference type="SAM" id="Phobius"/>
    </source>
</evidence>
<feature type="transmembrane region" description="Helical" evidence="7">
    <location>
        <begin position="142"/>
        <end position="161"/>
    </location>
</feature>
<dbReference type="InterPro" id="IPR003593">
    <property type="entry name" value="AAA+_ATPase"/>
</dbReference>
<evidence type="ECO:0000259" key="8">
    <source>
        <dbReference type="PROSITE" id="PS50893"/>
    </source>
</evidence>
<keyword evidence="4" id="KW-0067">ATP-binding</keyword>
<dbReference type="Proteomes" id="UP000183190">
    <property type="component" value="Unassembled WGS sequence"/>
</dbReference>
<evidence type="ECO:0000313" key="10">
    <source>
        <dbReference type="EMBL" id="SEH38378.1"/>
    </source>
</evidence>
<sequence>MAEKKNKEMKNNAVKWLYSVTGRKKWNILWLMIVQALNGASGVLYALLLRNIVDCAVDGDKSGFRLNVIFIILLVLAQVAMRAIIRWLEELSRASLENLFKQRLLNNILTKDFGTVSAVHSGEWLNRLTNDTVVVAQNSVEILPGLAGMVVKMVSAMAMMIVLDYRFALILLPVGIVLFFATYGFRKVLKRLHKNIQERDGKLRVYLQERLGSMMMIRSFAAEEQTENDALEKMLDHKKSRMKRTRFSNFCNIGFHTGMQGMYVGGVIYCGYGILTGAISYGTLTAITQLISQIQSPFANITGYLPKFYAMTASAERLMEIEAFENDTDVQPMDIDETLGYYRNDFSAMGLEKAEFAYYPSGDSVRQLSKDTMPVVLKDISVEIGKGQYVAFTGHSGCGKSTVLKLLMCIYKLDGGRRYITDKSGNTEELSAKFHRLFAYVPQGNQLMSGTIRDVVCFADKSGLHDDKRINEALKIACADEFVSELDDGVDTLLGERGTGLSEGQMQRIAIARAIYSKCPIMLLDEATSALDEATERKVLENLKNMTDKTVVIVTHRPAALDICDRILQFTEKGVIENGEE</sequence>
<dbReference type="GO" id="GO:0015421">
    <property type="term" value="F:ABC-type oligopeptide transporter activity"/>
    <property type="evidence" value="ECO:0007669"/>
    <property type="project" value="TreeGrafter"/>
</dbReference>
<dbReference type="InterPro" id="IPR003439">
    <property type="entry name" value="ABC_transporter-like_ATP-bd"/>
</dbReference>
<dbReference type="Pfam" id="PF00664">
    <property type="entry name" value="ABC_membrane"/>
    <property type="match status" value="1"/>
</dbReference>
<organism evidence="10 11">
    <name type="scientific">Ruminococcus flavefaciens</name>
    <dbReference type="NCBI Taxonomy" id="1265"/>
    <lineage>
        <taxon>Bacteria</taxon>
        <taxon>Bacillati</taxon>
        <taxon>Bacillota</taxon>
        <taxon>Clostridia</taxon>
        <taxon>Eubacteriales</taxon>
        <taxon>Oscillospiraceae</taxon>
        <taxon>Ruminococcus</taxon>
    </lineage>
</organism>
<dbReference type="InterPro" id="IPR027417">
    <property type="entry name" value="P-loop_NTPase"/>
</dbReference>
<dbReference type="InterPro" id="IPR011527">
    <property type="entry name" value="ABC1_TM_dom"/>
</dbReference>
<evidence type="ECO:0000256" key="1">
    <source>
        <dbReference type="ARBA" id="ARBA00004651"/>
    </source>
</evidence>
<proteinExistence type="predicted"/>
<dbReference type="SUPFAM" id="SSF52540">
    <property type="entry name" value="P-loop containing nucleoside triphosphate hydrolases"/>
    <property type="match status" value="1"/>
</dbReference>
<dbReference type="Gene3D" id="3.40.50.300">
    <property type="entry name" value="P-loop containing nucleotide triphosphate hydrolases"/>
    <property type="match status" value="1"/>
</dbReference>
<accession>A0A1H6HW64</accession>
<dbReference type="GO" id="GO:0005524">
    <property type="term" value="F:ATP binding"/>
    <property type="evidence" value="ECO:0007669"/>
    <property type="project" value="UniProtKB-KW"/>
</dbReference>
<dbReference type="CDD" id="cd07346">
    <property type="entry name" value="ABC_6TM_exporters"/>
    <property type="match status" value="1"/>
</dbReference>
<dbReference type="InterPro" id="IPR039421">
    <property type="entry name" value="Type_1_exporter"/>
</dbReference>
<evidence type="ECO:0000256" key="3">
    <source>
        <dbReference type="ARBA" id="ARBA00022741"/>
    </source>
</evidence>
<keyword evidence="6 7" id="KW-0472">Membrane</keyword>
<dbReference type="PANTHER" id="PTHR43394">
    <property type="entry name" value="ATP-DEPENDENT PERMEASE MDL1, MITOCHONDRIAL"/>
    <property type="match status" value="1"/>
</dbReference>
<dbReference type="SUPFAM" id="SSF90123">
    <property type="entry name" value="ABC transporter transmembrane region"/>
    <property type="match status" value="1"/>
</dbReference>
<dbReference type="GO" id="GO:0005886">
    <property type="term" value="C:plasma membrane"/>
    <property type="evidence" value="ECO:0007669"/>
    <property type="project" value="UniProtKB-SubCell"/>
</dbReference>
<dbReference type="GO" id="GO:0016887">
    <property type="term" value="F:ATP hydrolysis activity"/>
    <property type="evidence" value="ECO:0007669"/>
    <property type="project" value="InterPro"/>
</dbReference>
<evidence type="ECO:0000259" key="9">
    <source>
        <dbReference type="PROSITE" id="PS50929"/>
    </source>
</evidence>
<dbReference type="SMART" id="SM00382">
    <property type="entry name" value="AAA"/>
    <property type="match status" value="1"/>
</dbReference>
<dbReference type="PROSITE" id="PS50893">
    <property type="entry name" value="ABC_TRANSPORTER_2"/>
    <property type="match status" value="1"/>
</dbReference>
<evidence type="ECO:0000256" key="6">
    <source>
        <dbReference type="ARBA" id="ARBA00023136"/>
    </source>
</evidence>
<keyword evidence="2 7" id="KW-0812">Transmembrane</keyword>
<feature type="domain" description="ABC transporter" evidence="8">
    <location>
        <begin position="351"/>
        <end position="581"/>
    </location>
</feature>
<evidence type="ECO:0000256" key="4">
    <source>
        <dbReference type="ARBA" id="ARBA00022840"/>
    </source>
</evidence>
<evidence type="ECO:0000313" key="11">
    <source>
        <dbReference type="Proteomes" id="UP000183190"/>
    </source>
</evidence>
<evidence type="ECO:0000256" key="2">
    <source>
        <dbReference type="ARBA" id="ARBA00022692"/>
    </source>
</evidence>
<feature type="transmembrane region" description="Helical" evidence="7">
    <location>
        <begin position="28"/>
        <end position="48"/>
    </location>
</feature>
<dbReference type="PROSITE" id="PS50929">
    <property type="entry name" value="ABC_TM1F"/>
    <property type="match status" value="1"/>
</dbReference>
<dbReference type="Gene3D" id="1.20.1560.10">
    <property type="entry name" value="ABC transporter type 1, transmembrane domain"/>
    <property type="match status" value="1"/>
</dbReference>
<evidence type="ECO:0000256" key="5">
    <source>
        <dbReference type="ARBA" id="ARBA00022989"/>
    </source>
</evidence>
<feature type="transmembrane region" description="Helical" evidence="7">
    <location>
        <begin position="167"/>
        <end position="185"/>
    </location>
</feature>
<keyword evidence="3" id="KW-0547">Nucleotide-binding</keyword>
<keyword evidence="5 7" id="KW-1133">Transmembrane helix</keyword>
<dbReference type="InterPro" id="IPR036640">
    <property type="entry name" value="ABC1_TM_sf"/>
</dbReference>
<dbReference type="RefSeq" id="WP_242872801.1">
    <property type="nucleotide sequence ID" value="NZ_FNWV01000001.1"/>
</dbReference>
<reference evidence="10 11" key="1">
    <citation type="submission" date="2016-10" db="EMBL/GenBank/DDBJ databases">
        <authorList>
            <person name="de Groot N.N."/>
        </authorList>
    </citation>
    <scope>NUCLEOTIDE SEQUENCE [LARGE SCALE GENOMIC DNA]</scope>
    <source>
        <strain evidence="10 11">YAD2003</strain>
    </source>
</reference>
<comment type="subcellular location">
    <subcellularLocation>
        <location evidence="1">Cell membrane</location>
        <topology evidence="1">Multi-pass membrane protein</topology>
    </subcellularLocation>
</comment>
<dbReference type="PANTHER" id="PTHR43394:SF1">
    <property type="entry name" value="ATP-BINDING CASSETTE SUB-FAMILY B MEMBER 10, MITOCHONDRIAL"/>
    <property type="match status" value="1"/>
</dbReference>
<dbReference type="EMBL" id="FNWV01000001">
    <property type="protein sequence ID" value="SEH38378.1"/>
    <property type="molecule type" value="Genomic_DNA"/>
</dbReference>